<feature type="compositionally biased region" description="Polar residues" evidence="1">
    <location>
        <begin position="73"/>
        <end position="92"/>
    </location>
</feature>
<keyword evidence="3" id="KW-1185">Reference proteome</keyword>
<dbReference type="Proteomes" id="UP000193240">
    <property type="component" value="Unassembled WGS sequence"/>
</dbReference>
<reference evidence="2 3" key="1">
    <citation type="journal article" date="2017" name="Genome Announc.">
        <title>Genome sequence of the saprophytic ascomycete Epicoccum nigrum ICMP 19927 strain isolated from New Zealand.</title>
        <authorList>
            <person name="Fokin M."/>
            <person name="Fleetwood D."/>
            <person name="Weir B.S."/>
            <person name="Villas-Boas S.G."/>
        </authorList>
    </citation>
    <scope>NUCLEOTIDE SEQUENCE [LARGE SCALE GENOMIC DNA]</scope>
    <source>
        <strain evidence="2 3">ICMP 19927</strain>
    </source>
</reference>
<evidence type="ECO:0000313" key="3">
    <source>
        <dbReference type="Proteomes" id="UP000193240"/>
    </source>
</evidence>
<dbReference type="EMBL" id="KZ107840">
    <property type="protein sequence ID" value="OSS51820.1"/>
    <property type="molecule type" value="Genomic_DNA"/>
</dbReference>
<organism evidence="2 3">
    <name type="scientific">Epicoccum nigrum</name>
    <name type="common">Soil fungus</name>
    <name type="synonym">Epicoccum purpurascens</name>
    <dbReference type="NCBI Taxonomy" id="105696"/>
    <lineage>
        <taxon>Eukaryota</taxon>
        <taxon>Fungi</taxon>
        <taxon>Dikarya</taxon>
        <taxon>Ascomycota</taxon>
        <taxon>Pezizomycotina</taxon>
        <taxon>Dothideomycetes</taxon>
        <taxon>Pleosporomycetidae</taxon>
        <taxon>Pleosporales</taxon>
        <taxon>Pleosporineae</taxon>
        <taxon>Didymellaceae</taxon>
        <taxon>Epicoccum</taxon>
    </lineage>
</organism>
<evidence type="ECO:0000313" key="2">
    <source>
        <dbReference type="EMBL" id="OSS51820.1"/>
    </source>
</evidence>
<accession>A0A1Y2M6V8</accession>
<sequence length="132" mass="15324">MRTYGIVLSQSELNEVNDPKRIKRTGLESNQTDTIYKDVDEPPRGCQDCTRLSRAAEFQGPLDQTNRHRHMRMSNTQTSPPTRNTATTQSSPFPRWHTPFSFQRYREETRRTAAVFHVHHGRNPPPQNIPLP</sequence>
<gene>
    <name evidence="2" type="ORF">B5807_03873</name>
</gene>
<dbReference type="AlphaFoldDB" id="A0A1Y2M6V8"/>
<proteinExistence type="predicted"/>
<evidence type="ECO:0000256" key="1">
    <source>
        <dbReference type="SAM" id="MobiDB-lite"/>
    </source>
</evidence>
<name>A0A1Y2M6V8_EPING</name>
<dbReference type="InParanoid" id="A0A1Y2M6V8"/>
<feature type="region of interest" description="Disordered" evidence="1">
    <location>
        <begin position="59"/>
        <end position="97"/>
    </location>
</feature>
<protein>
    <submittedName>
        <fullName evidence="2">Uncharacterized protein</fullName>
    </submittedName>
</protein>